<protein>
    <submittedName>
        <fullName evidence="4">Ribosomal protein S10</fullName>
    </submittedName>
</protein>
<proteinExistence type="predicted"/>
<evidence type="ECO:0000256" key="1">
    <source>
        <dbReference type="ARBA" id="ARBA00022980"/>
    </source>
</evidence>
<dbReference type="GO" id="GO:0005840">
    <property type="term" value="C:ribosome"/>
    <property type="evidence" value="ECO:0007669"/>
    <property type="project" value="UniProtKB-KW"/>
</dbReference>
<name>A0A9E8Z2H5_9STRA</name>
<geneLocation type="mitochondrion" evidence="4"/>
<accession>A0A9E8Z2H5</accession>
<organism evidence="4">
    <name type="scientific">Amicula sp. isolate GU52X-4 cfCalB7</name>
    <dbReference type="NCBI Taxonomy" id="3003489"/>
    <lineage>
        <taxon>Eukaryota</taxon>
        <taxon>Sar</taxon>
        <taxon>Stramenopiles</taxon>
        <taxon>Ochrophyta</taxon>
        <taxon>Bacillariophyta</taxon>
        <taxon>Bacillariophyceae</taxon>
        <taxon>Bacillariophycidae</taxon>
        <taxon>Naviculales</taxon>
        <taxon>Naviculaceae</taxon>
        <taxon>Amicula</taxon>
    </lineage>
</organism>
<sequence>MDKSHQSISFVVIEQRLLDELTICEYSLNKFILFFFNALKNKQINIYILKKILSKKKKTKKFAILKSPHIYKSAQEQFEFKFFFKQIKCYSTTNFQFLLFLKKISIFSGVKIKIKLINNTKKYKFQIFNPDNLYSLNFKNVNSAAFRVEWISEAVYCPGS</sequence>
<dbReference type="GO" id="GO:1990904">
    <property type="term" value="C:ribonucleoprotein complex"/>
    <property type="evidence" value="ECO:0007669"/>
    <property type="project" value="UniProtKB-KW"/>
</dbReference>
<evidence type="ECO:0000259" key="3">
    <source>
        <dbReference type="Pfam" id="PF00338"/>
    </source>
</evidence>
<dbReference type="Gene3D" id="3.30.70.600">
    <property type="entry name" value="Ribosomal protein S10 domain"/>
    <property type="match status" value="1"/>
</dbReference>
<gene>
    <name evidence="4" type="primary">rps10</name>
</gene>
<dbReference type="SUPFAM" id="SSF54999">
    <property type="entry name" value="Ribosomal protein S10"/>
    <property type="match status" value="1"/>
</dbReference>
<dbReference type="AlphaFoldDB" id="A0A9E8Z2H5"/>
<dbReference type="InterPro" id="IPR036838">
    <property type="entry name" value="Ribosomal_uS10_dom_sf"/>
</dbReference>
<keyword evidence="2" id="KW-0687">Ribonucleoprotein</keyword>
<keyword evidence="4" id="KW-0496">Mitochondrion</keyword>
<evidence type="ECO:0000256" key="2">
    <source>
        <dbReference type="ARBA" id="ARBA00023274"/>
    </source>
</evidence>
<reference evidence="4" key="1">
    <citation type="submission" date="2022-04" db="EMBL/GenBank/DDBJ databases">
        <title>A new insight into Amicula, a genus of tiny marine littoral diatoms with the description of two new tropical species and the largest mitogenome known for a stramenopile.</title>
        <authorList>
            <person name="Gastineau R."/>
            <person name="Li C."/>
            <person name="Ashworth M.P."/>
            <person name="Witkowski A."/>
            <person name="Turmel M."/>
            <person name="Gorecka E."/>
            <person name="Frankovich T.A."/>
            <person name="Wachnicka A."/>
            <person name="Lobban C.S."/>
            <person name="Theriot E.C."/>
            <person name="Otis C."/>
            <person name="Dabek P."/>
            <person name="Binczewska A."/>
            <person name="Lemieux C."/>
        </authorList>
    </citation>
    <scope>NUCLEOTIDE SEQUENCE</scope>
    <source>
        <strain evidence="4">GU52X-4 cfCalB7</strain>
    </source>
</reference>
<dbReference type="EMBL" id="ON390794">
    <property type="protein sequence ID" value="WAK85012.1"/>
    <property type="molecule type" value="Genomic_DNA"/>
</dbReference>
<evidence type="ECO:0000313" key="4">
    <source>
        <dbReference type="EMBL" id="WAK85012.1"/>
    </source>
</evidence>
<keyword evidence="1 4" id="KW-0689">Ribosomal protein</keyword>
<dbReference type="Pfam" id="PF00338">
    <property type="entry name" value="Ribosomal_S10"/>
    <property type="match status" value="1"/>
</dbReference>
<dbReference type="InterPro" id="IPR027486">
    <property type="entry name" value="Ribosomal_uS10_dom"/>
</dbReference>
<feature type="domain" description="Small ribosomal subunit protein uS10" evidence="3">
    <location>
        <begin position="27"/>
        <end position="115"/>
    </location>
</feature>